<dbReference type="EMBL" id="CP033912">
    <property type="protein sequence ID" value="AZA95677.1"/>
    <property type="molecule type" value="Genomic_DNA"/>
</dbReference>
<evidence type="ECO:0008006" key="3">
    <source>
        <dbReference type="Google" id="ProtNLM"/>
    </source>
</evidence>
<proteinExistence type="predicted"/>
<sequence>MLKATYYCYIFFLLTIGMSRAQGLNDFKKTIYHVKGDLNRDGRSDLVIVKADTVDKHHPYLLEILFAKGAGGYSCVFRSQNTIMARFPIGDQQSELLLEQLKITNGILIFTNQRIRGNMTHKFRYQNGNFELIGYTERNAGVARIDCRDINLLTGRQVVWQELYEKDGKTSQIISFKKYKVLPKLQDFDPLTSSYVKIDGSRVEF</sequence>
<evidence type="ECO:0000313" key="2">
    <source>
        <dbReference type="Proteomes" id="UP000281741"/>
    </source>
</evidence>
<accession>A0ABN5RYB1</accession>
<evidence type="ECO:0000313" key="1">
    <source>
        <dbReference type="EMBL" id="AZA95677.1"/>
    </source>
</evidence>
<dbReference type="Proteomes" id="UP000281741">
    <property type="component" value="Chromosome"/>
</dbReference>
<name>A0ABN5RYB1_9FLAO</name>
<organism evidence="1 2">
    <name type="scientific">Chryseobacterium shandongense</name>
    <dbReference type="NCBI Taxonomy" id="1493872"/>
    <lineage>
        <taxon>Bacteria</taxon>
        <taxon>Pseudomonadati</taxon>
        <taxon>Bacteroidota</taxon>
        <taxon>Flavobacteriia</taxon>
        <taxon>Flavobacteriales</taxon>
        <taxon>Weeksellaceae</taxon>
        <taxon>Chryseobacterium group</taxon>
        <taxon>Chryseobacterium</taxon>
    </lineage>
</organism>
<gene>
    <name evidence="1" type="ORF">EG353_08910</name>
</gene>
<keyword evidence="2" id="KW-1185">Reference proteome</keyword>
<reference evidence="1 2" key="1">
    <citation type="submission" date="2018-11" db="EMBL/GenBank/DDBJ databases">
        <title>Proposal to divide the Flavobacteriaceae and reorganize its genera based on Amino Acid Identity values calculated from whole genome sequences.</title>
        <authorList>
            <person name="Nicholson A.C."/>
            <person name="Gulvik C.A."/>
            <person name="Whitney A.M."/>
            <person name="Humrighouse B.W."/>
            <person name="Bell M."/>
            <person name="Holmes B."/>
            <person name="Steigerwalt A.G."/>
            <person name="Villarma A."/>
            <person name="Sheth M."/>
            <person name="Batra D."/>
            <person name="Pryor J."/>
            <person name="Bernardet J.-F."/>
            <person name="Hugo C."/>
            <person name="Kampfer P."/>
            <person name="Newman J."/>
            <person name="McQuiston J.R."/>
        </authorList>
    </citation>
    <scope>NUCLEOTIDE SEQUENCE [LARGE SCALE GENOMIC DNA]</scope>
    <source>
        <strain evidence="1 2">H5143</strain>
    </source>
</reference>
<protein>
    <recommendedName>
        <fullName evidence="3">VCBS repeat-containing protein</fullName>
    </recommendedName>
</protein>